<dbReference type="GO" id="GO:0019632">
    <property type="term" value="P:shikimate metabolic process"/>
    <property type="evidence" value="ECO:0007669"/>
    <property type="project" value="InterPro"/>
</dbReference>
<feature type="binding site" evidence="6">
    <location>
        <position position="91"/>
    </location>
    <ligand>
        <name>shikimate</name>
        <dbReference type="ChEBI" id="CHEBI:36208"/>
    </ligand>
</feature>
<comment type="subunit">
    <text evidence="6">Homodimer.</text>
</comment>
<feature type="binding site" evidence="6">
    <location>
        <position position="106"/>
    </location>
    <ligand>
        <name>shikimate</name>
        <dbReference type="ChEBI" id="CHEBI:36208"/>
    </ligand>
</feature>
<dbReference type="RefSeq" id="WP_067088626.1">
    <property type="nucleotide sequence ID" value="NZ_LWMV01000002.1"/>
</dbReference>
<gene>
    <name evidence="6 10" type="primary">aroE</name>
    <name evidence="10" type="ORF">MBCUR_00110</name>
</gene>
<dbReference type="Gene3D" id="3.40.50.10860">
    <property type="entry name" value="Leucine Dehydrogenase, chain A, domain 1"/>
    <property type="match status" value="1"/>
</dbReference>
<feature type="binding site" evidence="6">
    <location>
        <position position="269"/>
    </location>
    <ligand>
        <name>shikimate</name>
        <dbReference type="ChEBI" id="CHEBI:36208"/>
    </ligand>
</feature>
<feature type="domain" description="Shikimate dehydrogenase substrate binding N-terminal" evidence="8">
    <location>
        <begin position="11"/>
        <end position="93"/>
    </location>
</feature>
<feature type="domain" description="SDH C-terminal" evidence="9">
    <location>
        <begin position="262"/>
        <end position="292"/>
    </location>
</feature>
<evidence type="ECO:0000256" key="2">
    <source>
        <dbReference type="ARBA" id="ARBA00022605"/>
    </source>
</evidence>
<feature type="binding site" evidence="6">
    <location>
        <position position="239"/>
    </location>
    <ligand>
        <name>NADP(+)</name>
        <dbReference type="ChEBI" id="CHEBI:58349"/>
    </ligand>
</feature>
<feature type="binding site" evidence="6">
    <location>
        <position position="66"/>
    </location>
    <ligand>
        <name>shikimate</name>
        <dbReference type="ChEBI" id="CHEBI:36208"/>
    </ligand>
</feature>
<dbReference type="AlphaFoldDB" id="A0A166ERN2"/>
<dbReference type="Pfam" id="PF08501">
    <property type="entry name" value="Shikimate_dh_N"/>
    <property type="match status" value="1"/>
</dbReference>
<dbReference type="InterPro" id="IPR022893">
    <property type="entry name" value="Shikimate_DH_fam"/>
</dbReference>
<comment type="catalytic activity">
    <reaction evidence="6">
        <text>shikimate + NADP(+) = 3-dehydroshikimate + NADPH + H(+)</text>
        <dbReference type="Rhea" id="RHEA:17737"/>
        <dbReference type="ChEBI" id="CHEBI:15378"/>
        <dbReference type="ChEBI" id="CHEBI:16630"/>
        <dbReference type="ChEBI" id="CHEBI:36208"/>
        <dbReference type="ChEBI" id="CHEBI:57783"/>
        <dbReference type="ChEBI" id="CHEBI:58349"/>
        <dbReference type="EC" id="1.1.1.25"/>
    </reaction>
</comment>
<feature type="binding site" evidence="6">
    <location>
        <begin position="129"/>
        <end position="133"/>
    </location>
    <ligand>
        <name>NADP(+)</name>
        <dbReference type="ChEBI" id="CHEBI:58349"/>
    </ligand>
</feature>
<dbReference type="EMBL" id="LWMV01000002">
    <property type="protein sequence ID" value="KZX16935.1"/>
    <property type="molecule type" value="Genomic_DNA"/>
</dbReference>
<dbReference type="Pfam" id="PF01488">
    <property type="entry name" value="Shikimate_DH"/>
    <property type="match status" value="1"/>
</dbReference>
<dbReference type="UniPathway" id="UPA00053">
    <property type="reaction ID" value="UER00087"/>
</dbReference>
<dbReference type="PANTHER" id="PTHR21089">
    <property type="entry name" value="SHIKIMATE DEHYDROGENASE"/>
    <property type="match status" value="1"/>
</dbReference>
<keyword evidence="5 6" id="KW-0057">Aromatic amino acid biosynthesis</keyword>
<evidence type="ECO:0000259" key="9">
    <source>
        <dbReference type="Pfam" id="PF18317"/>
    </source>
</evidence>
<keyword evidence="3 6" id="KW-0521">NADP</keyword>
<dbReference type="CDD" id="cd01065">
    <property type="entry name" value="NAD_bind_Shikimate_DH"/>
    <property type="match status" value="1"/>
</dbReference>
<keyword evidence="4 6" id="KW-0560">Oxidoreductase</keyword>
<protein>
    <recommendedName>
        <fullName evidence="1 6">Shikimate dehydrogenase (NADP(+))</fullName>
        <shortName evidence="6">SDH</shortName>
        <ecNumber evidence="1 6">1.1.1.25</ecNumber>
    </recommendedName>
</protein>
<feature type="binding site" evidence="6">
    <location>
        <position position="262"/>
    </location>
    <ligand>
        <name>NADP(+)</name>
        <dbReference type="ChEBI" id="CHEBI:58349"/>
    </ligand>
</feature>
<dbReference type="EC" id="1.1.1.25" evidence="1 6"/>
<evidence type="ECO:0000256" key="4">
    <source>
        <dbReference type="ARBA" id="ARBA00023002"/>
    </source>
</evidence>
<dbReference type="PANTHER" id="PTHR21089:SF1">
    <property type="entry name" value="BIFUNCTIONAL 3-DEHYDROQUINATE DEHYDRATASE_SHIKIMATE DEHYDROGENASE, CHLOROPLASTIC"/>
    <property type="match status" value="1"/>
</dbReference>
<evidence type="ECO:0000313" key="11">
    <source>
        <dbReference type="Proteomes" id="UP000077245"/>
    </source>
</evidence>
<feature type="domain" description="Quinate/shikimate 5-dehydrogenase/glutamyl-tRNA reductase" evidence="7">
    <location>
        <begin position="115"/>
        <end position="178"/>
    </location>
</feature>
<evidence type="ECO:0000256" key="3">
    <source>
        <dbReference type="ARBA" id="ARBA00022857"/>
    </source>
</evidence>
<dbReference type="InterPro" id="IPR046346">
    <property type="entry name" value="Aminoacid_DH-like_N_sf"/>
</dbReference>
<dbReference type="InterPro" id="IPR036291">
    <property type="entry name" value="NAD(P)-bd_dom_sf"/>
</dbReference>
<evidence type="ECO:0000259" key="7">
    <source>
        <dbReference type="Pfam" id="PF01488"/>
    </source>
</evidence>
<dbReference type="SUPFAM" id="SSF51735">
    <property type="entry name" value="NAD(P)-binding Rossmann-fold domains"/>
    <property type="match status" value="1"/>
</dbReference>
<dbReference type="GO" id="GO:0009423">
    <property type="term" value="P:chorismate biosynthetic process"/>
    <property type="evidence" value="ECO:0007669"/>
    <property type="project" value="UniProtKB-UniRule"/>
</dbReference>
<dbReference type="STRING" id="49547.MBCUR_00110"/>
<dbReference type="NCBIfam" id="TIGR00507">
    <property type="entry name" value="aroE"/>
    <property type="match status" value="1"/>
</dbReference>
<dbReference type="PATRIC" id="fig|49547.3.peg.11"/>
<sequence length="300" mass="33124">MFNSKTILMGLIGHPVEHSVSAQMHNAIYKSLGLNYVYLNFDVEKDYLKKAINGAKALNVLGFNVTIPHKTNVLNELDEFDFMANMIGAVNTIHFKDKIAKGYNTDGIGAIKAIKEKTSLKDKKVVILGAGGAARAISFQTAISGISELVILNRSLNKAKSLSYDCERILKENLEELENFKEFKPDIKINYGELDKIEEEIKDGDILINTTSVGLYPNVNQEPLAKAGILHSDLIVNDVIYNPLETRLLKEAKIAGATTISGVKMLIYQGAESFKIWTGIDAPISTMEQAVKDAMDKIMQ</sequence>
<dbReference type="GO" id="GO:0008652">
    <property type="term" value="P:amino acid biosynthetic process"/>
    <property type="evidence" value="ECO:0007669"/>
    <property type="project" value="UniProtKB-KW"/>
</dbReference>
<dbReference type="Gene3D" id="3.40.50.720">
    <property type="entry name" value="NAD(P)-binding Rossmann-like Domain"/>
    <property type="match status" value="1"/>
</dbReference>
<evidence type="ECO:0000256" key="5">
    <source>
        <dbReference type="ARBA" id="ARBA00023141"/>
    </source>
</evidence>
<evidence type="ECO:0000256" key="1">
    <source>
        <dbReference type="ARBA" id="ARBA00012962"/>
    </source>
</evidence>
<dbReference type="HAMAP" id="MF_00222">
    <property type="entry name" value="Shikimate_DH_AroE"/>
    <property type="match status" value="1"/>
</dbReference>
<dbReference type="GO" id="GO:0050661">
    <property type="term" value="F:NADP binding"/>
    <property type="evidence" value="ECO:0007669"/>
    <property type="project" value="InterPro"/>
</dbReference>
<dbReference type="NCBIfam" id="NF001319">
    <property type="entry name" value="PRK00258.3-3"/>
    <property type="match status" value="1"/>
</dbReference>
<organism evidence="10 11">
    <name type="scientific">Methanobrevibacter curvatus</name>
    <dbReference type="NCBI Taxonomy" id="49547"/>
    <lineage>
        <taxon>Archaea</taxon>
        <taxon>Methanobacteriati</taxon>
        <taxon>Methanobacteriota</taxon>
        <taxon>Methanomada group</taxon>
        <taxon>Methanobacteria</taxon>
        <taxon>Methanobacteriales</taxon>
        <taxon>Methanobacteriaceae</taxon>
        <taxon>Methanobrevibacter</taxon>
    </lineage>
</organism>
<comment type="similarity">
    <text evidence="6">Belongs to the shikimate dehydrogenase family.</text>
</comment>
<dbReference type="OrthoDB" id="8744at2157"/>
<feature type="active site" description="Proton acceptor" evidence="6">
    <location>
        <position position="70"/>
    </location>
</feature>
<evidence type="ECO:0000313" key="10">
    <source>
        <dbReference type="EMBL" id="KZX16935.1"/>
    </source>
</evidence>
<feature type="binding site" evidence="6">
    <location>
        <begin position="19"/>
        <end position="21"/>
    </location>
    <ligand>
        <name>shikimate</name>
        <dbReference type="ChEBI" id="CHEBI:36208"/>
    </ligand>
</feature>
<dbReference type="InterPro" id="IPR006151">
    <property type="entry name" value="Shikm_DH/Glu-tRNA_Rdtase"/>
</dbReference>
<dbReference type="Pfam" id="PF18317">
    <property type="entry name" value="SDH_C"/>
    <property type="match status" value="1"/>
</dbReference>
<dbReference type="InterPro" id="IPR041121">
    <property type="entry name" value="SDH_C"/>
</dbReference>
<keyword evidence="11" id="KW-1185">Reference proteome</keyword>
<dbReference type="GO" id="GO:0004764">
    <property type="term" value="F:shikimate 3-dehydrogenase (NADP+) activity"/>
    <property type="evidence" value="ECO:0007669"/>
    <property type="project" value="UniProtKB-UniRule"/>
</dbReference>
<name>A0A166ERN2_9EURY</name>
<evidence type="ECO:0000259" key="8">
    <source>
        <dbReference type="Pfam" id="PF08501"/>
    </source>
</evidence>
<keyword evidence="2 6" id="KW-0028">Amino-acid biosynthesis</keyword>
<comment type="caution">
    <text evidence="10">The sequence shown here is derived from an EMBL/GenBank/DDBJ whole genome shotgun (WGS) entry which is preliminary data.</text>
</comment>
<dbReference type="FunFam" id="3.40.50.720:FF:000086">
    <property type="entry name" value="Quinate/shikimate dehydrogenase"/>
    <property type="match status" value="1"/>
</dbReference>
<feature type="binding site" evidence="6">
    <location>
        <position position="241"/>
    </location>
    <ligand>
        <name>shikimate</name>
        <dbReference type="ChEBI" id="CHEBI:36208"/>
    </ligand>
</feature>
<dbReference type="SUPFAM" id="SSF53223">
    <property type="entry name" value="Aminoacid dehydrogenase-like, N-terminal domain"/>
    <property type="match status" value="1"/>
</dbReference>
<comment type="pathway">
    <text evidence="6">Metabolic intermediate biosynthesis; chorismate biosynthesis; chorismate from D-erythrose 4-phosphate and phosphoenolpyruvate: step 4/7.</text>
</comment>
<dbReference type="InterPro" id="IPR013708">
    <property type="entry name" value="Shikimate_DH-bd_N"/>
</dbReference>
<comment type="function">
    <text evidence="6">Involved in the biosynthesis of the chorismate, which leads to the biosynthesis of aromatic amino acids. Catalyzes the reversible NADPH linked reduction of 3-dehydroshikimate (DHSA) to yield shikimate (SA).</text>
</comment>
<dbReference type="Proteomes" id="UP000077245">
    <property type="component" value="Unassembled WGS sequence"/>
</dbReference>
<reference evidence="10 11" key="1">
    <citation type="submission" date="2016-04" db="EMBL/GenBank/DDBJ databases">
        <title>Genome sequence of Methanobrevibacter curvatus DSM 11111.</title>
        <authorList>
            <person name="Poehlein A."/>
            <person name="Seedorf H."/>
            <person name="Daniel R."/>
        </authorList>
    </citation>
    <scope>NUCLEOTIDE SEQUENCE [LARGE SCALE GENOMIC DNA]</scope>
    <source>
        <strain evidence="10 11">DSM 11111</strain>
    </source>
</reference>
<comment type="caution">
    <text evidence="6">Lacks conserved residue(s) required for the propagation of feature annotation.</text>
</comment>
<evidence type="ECO:0000256" key="6">
    <source>
        <dbReference type="HAMAP-Rule" id="MF_00222"/>
    </source>
</evidence>
<dbReference type="GO" id="GO:0009073">
    <property type="term" value="P:aromatic amino acid family biosynthetic process"/>
    <property type="evidence" value="ECO:0007669"/>
    <property type="project" value="UniProtKB-KW"/>
</dbReference>
<dbReference type="InterPro" id="IPR011342">
    <property type="entry name" value="Shikimate_DH"/>
</dbReference>
<accession>A0A166ERN2</accession>
<proteinExistence type="inferred from homology"/>